<dbReference type="InterPro" id="IPR036583">
    <property type="entry name" value="23S_rRNA_IVS_sf"/>
</dbReference>
<dbReference type="InterPro" id="IPR012657">
    <property type="entry name" value="23S_rRNA-intervening_sequence"/>
</dbReference>
<accession>A0A1F7X915</accession>
<dbReference type="SUPFAM" id="SSF158446">
    <property type="entry name" value="IVS-encoded protein-like"/>
    <property type="match status" value="1"/>
</dbReference>
<dbReference type="EMBL" id="MGFS01000028">
    <property type="protein sequence ID" value="OGM10805.1"/>
    <property type="molecule type" value="Genomic_DNA"/>
</dbReference>
<dbReference type="NCBIfam" id="TIGR02436">
    <property type="entry name" value="four helix bundle protein"/>
    <property type="match status" value="1"/>
</dbReference>
<evidence type="ECO:0000313" key="2">
    <source>
        <dbReference type="Proteomes" id="UP000177053"/>
    </source>
</evidence>
<dbReference type="Proteomes" id="UP000177053">
    <property type="component" value="Unassembled WGS sequence"/>
</dbReference>
<dbReference type="PANTHER" id="PTHR38471:SF2">
    <property type="entry name" value="FOUR HELIX BUNDLE PROTEIN"/>
    <property type="match status" value="1"/>
</dbReference>
<dbReference type="Pfam" id="PF05635">
    <property type="entry name" value="23S_rRNA_IVP"/>
    <property type="match status" value="1"/>
</dbReference>
<comment type="caution">
    <text evidence="1">The sequence shown here is derived from an EMBL/GenBank/DDBJ whole genome shotgun (WGS) entry which is preliminary data.</text>
</comment>
<dbReference type="PANTHER" id="PTHR38471">
    <property type="entry name" value="FOUR HELIX BUNDLE PROTEIN"/>
    <property type="match status" value="1"/>
</dbReference>
<name>A0A1F7X915_9BACT</name>
<sequence>MQKFRFRKFQVYKDALKFRKEIKELVNKHFPKVEMYLLGDQIIRAVNSIILCIAEGADRSTDKDFANFLNKSHTSLNEVVSCLDIALDDGYISEQIHAEYLKRAENLANQLTAFRMKLLKDNK</sequence>
<evidence type="ECO:0008006" key="3">
    <source>
        <dbReference type="Google" id="ProtNLM"/>
    </source>
</evidence>
<dbReference type="CDD" id="cd16377">
    <property type="entry name" value="23S_rRNA_IVP_like"/>
    <property type="match status" value="1"/>
</dbReference>
<dbReference type="Gene3D" id="1.20.1440.60">
    <property type="entry name" value="23S rRNA-intervening sequence"/>
    <property type="match status" value="1"/>
</dbReference>
<dbReference type="AlphaFoldDB" id="A0A1F7X915"/>
<gene>
    <name evidence="1" type="ORF">A2Z22_02875</name>
</gene>
<protein>
    <recommendedName>
        <fullName evidence="3">Four helix bundle protein</fullName>
    </recommendedName>
</protein>
<reference evidence="1 2" key="1">
    <citation type="journal article" date="2016" name="Nat. Commun.">
        <title>Thousands of microbial genomes shed light on interconnected biogeochemical processes in an aquifer system.</title>
        <authorList>
            <person name="Anantharaman K."/>
            <person name="Brown C.T."/>
            <person name="Hug L.A."/>
            <person name="Sharon I."/>
            <person name="Castelle C.J."/>
            <person name="Probst A.J."/>
            <person name="Thomas B.C."/>
            <person name="Singh A."/>
            <person name="Wilkins M.J."/>
            <person name="Karaoz U."/>
            <person name="Brodie E.L."/>
            <person name="Williams K.H."/>
            <person name="Hubbard S.S."/>
            <person name="Banfield J.F."/>
        </authorList>
    </citation>
    <scope>NUCLEOTIDE SEQUENCE [LARGE SCALE GENOMIC DNA]</scope>
</reference>
<proteinExistence type="predicted"/>
<evidence type="ECO:0000313" key="1">
    <source>
        <dbReference type="EMBL" id="OGM10805.1"/>
    </source>
</evidence>
<organism evidence="1 2">
    <name type="scientific">Candidatus Woesebacteria bacterium RBG_16_34_12</name>
    <dbReference type="NCBI Taxonomy" id="1802480"/>
    <lineage>
        <taxon>Bacteria</taxon>
        <taxon>Candidatus Woeseibacteriota</taxon>
    </lineage>
</organism>